<evidence type="ECO:0000256" key="4">
    <source>
        <dbReference type="ARBA" id="ARBA00023136"/>
    </source>
</evidence>
<evidence type="ECO:0000313" key="7">
    <source>
        <dbReference type="Proteomes" id="UP000199045"/>
    </source>
</evidence>
<dbReference type="Pfam" id="PF04193">
    <property type="entry name" value="PQ-loop"/>
    <property type="match status" value="1"/>
</dbReference>
<evidence type="ECO:0000256" key="5">
    <source>
        <dbReference type="SAM" id="Phobius"/>
    </source>
</evidence>
<gene>
    <name evidence="6" type="ORF">SAMN04488121_102190</name>
</gene>
<dbReference type="EMBL" id="FNBN01000002">
    <property type="protein sequence ID" value="SDF53075.1"/>
    <property type="molecule type" value="Genomic_DNA"/>
</dbReference>
<evidence type="ECO:0000256" key="1">
    <source>
        <dbReference type="ARBA" id="ARBA00004141"/>
    </source>
</evidence>
<dbReference type="NCBIfam" id="NF037968">
    <property type="entry name" value="SemiSWEET_2"/>
    <property type="match status" value="1"/>
</dbReference>
<dbReference type="GO" id="GO:0016020">
    <property type="term" value="C:membrane"/>
    <property type="evidence" value="ECO:0007669"/>
    <property type="project" value="UniProtKB-SubCell"/>
</dbReference>
<keyword evidence="2 5" id="KW-0812">Transmembrane</keyword>
<dbReference type="Gene3D" id="1.20.1280.290">
    <property type="match status" value="1"/>
</dbReference>
<feature type="transmembrane region" description="Helical" evidence="5">
    <location>
        <begin position="61"/>
        <end position="79"/>
    </location>
</feature>
<dbReference type="GO" id="GO:0051119">
    <property type="term" value="F:sugar transmembrane transporter activity"/>
    <property type="evidence" value="ECO:0007669"/>
    <property type="project" value="InterPro"/>
</dbReference>
<comment type="subcellular location">
    <subcellularLocation>
        <location evidence="1">Membrane</location>
        <topology evidence="1">Multi-pass membrane protein</topology>
    </subcellularLocation>
</comment>
<feature type="transmembrane region" description="Helical" evidence="5">
    <location>
        <begin position="36"/>
        <end position="55"/>
    </location>
</feature>
<dbReference type="RefSeq" id="WP_089830359.1">
    <property type="nucleotide sequence ID" value="NZ_FNBN01000002.1"/>
</dbReference>
<organism evidence="6 7">
    <name type="scientific">Chitinophaga filiformis</name>
    <name type="common">Myxococcus filiformis</name>
    <name type="synonym">Flexibacter filiformis</name>
    <dbReference type="NCBI Taxonomy" id="104663"/>
    <lineage>
        <taxon>Bacteria</taxon>
        <taxon>Pseudomonadati</taxon>
        <taxon>Bacteroidota</taxon>
        <taxon>Chitinophagia</taxon>
        <taxon>Chitinophagales</taxon>
        <taxon>Chitinophagaceae</taxon>
        <taxon>Chitinophaga</taxon>
    </lineage>
</organism>
<dbReference type="AlphaFoldDB" id="A0A1G7LUB4"/>
<dbReference type="InterPro" id="IPR006603">
    <property type="entry name" value="PQ-loop_rpt"/>
</dbReference>
<evidence type="ECO:0000256" key="3">
    <source>
        <dbReference type="ARBA" id="ARBA00022989"/>
    </source>
</evidence>
<name>A0A1G7LUB4_CHIFI</name>
<accession>A0A1G7LUB4</accession>
<dbReference type="InterPro" id="IPR047662">
    <property type="entry name" value="SemiSWEET"/>
</dbReference>
<evidence type="ECO:0000313" key="6">
    <source>
        <dbReference type="EMBL" id="SDF53075.1"/>
    </source>
</evidence>
<dbReference type="OrthoDB" id="122062at2"/>
<reference evidence="6 7" key="1">
    <citation type="submission" date="2016-10" db="EMBL/GenBank/DDBJ databases">
        <authorList>
            <person name="de Groot N.N."/>
        </authorList>
    </citation>
    <scope>NUCLEOTIDE SEQUENCE [LARGE SCALE GENOMIC DNA]</scope>
    <source>
        <strain evidence="6 7">DSM 527</strain>
    </source>
</reference>
<keyword evidence="4 5" id="KW-0472">Membrane</keyword>
<keyword evidence="3 5" id="KW-1133">Transmembrane helix</keyword>
<protein>
    <submittedName>
        <fullName evidence="6">MtN3 and saliva related transmembrane protein</fullName>
    </submittedName>
</protein>
<evidence type="ECO:0000256" key="2">
    <source>
        <dbReference type="ARBA" id="ARBA00022692"/>
    </source>
</evidence>
<sequence length="86" mass="9703">MEFLEILGLVAGICTSSSLLPQLIKTIKTKEAQDVSVFMFIVMLTGNSLWIYYGFAKSDFPIISTNFLALGLNIAMLVFKYKYRHS</sequence>
<proteinExistence type="predicted"/>
<dbReference type="Proteomes" id="UP000199045">
    <property type="component" value="Unassembled WGS sequence"/>
</dbReference>
<feature type="transmembrane region" description="Helical" evidence="5">
    <location>
        <begin position="6"/>
        <end position="24"/>
    </location>
</feature>